<keyword evidence="1" id="KW-1133">Transmembrane helix</keyword>
<protein>
    <recommendedName>
        <fullName evidence="4">DUF4352 domain-containing protein</fullName>
    </recommendedName>
</protein>
<evidence type="ECO:0008006" key="4">
    <source>
        <dbReference type="Google" id="ProtNLM"/>
    </source>
</evidence>
<evidence type="ECO:0000313" key="2">
    <source>
        <dbReference type="EMBL" id="GAA5526845.1"/>
    </source>
</evidence>
<organism evidence="2 3">
    <name type="scientific">Herpetosiphon gulosus</name>
    <dbReference type="NCBI Taxonomy" id="1973496"/>
    <lineage>
        <taxon>Bacteria</taxon>
        <taxon>Bacillati</taxon>
        <taxon>Chloroflexota</taxon>
        <taxon>Chloroflexia</taxon>
        <taxon>Herpetosiphonales</taxon>
        <taxon>Herpetosiphonaceae</taxon>
        <taxon>Herpetosiphon</taxon>
    </lineage>
</organism>
<evidence type="ECO:0000313" key="3">
    <source>
        <dbReference type="Proteomes" id="UP001428290"/>
    </source>
</evidence>
<sequence>MFSQRVNSPHPALIGVIIGLVLIFLVSTRSCNPDSEQTLRSRFAEANATQVASQDLGTPILPLPAPVQEWSSTAIARLQGGEAVVPITPVVTNNKLKVDIQSLQQVGDGLQIKGLVTNISSKELRVPLSAFRFTDQSGTVYAAQGDAAANLPPNANTTLDLTLPIKNPTALTMVVEIPAEEIRLEVNLLAQQQ</sequence>
<comment type="caution">
    <text evidence="2">The sequence shown here is derived from an EMBL/GenBank/DDBJ whole genome shotgun (WGS) entry which is preliminary data.</text>
</comment>
<keyword evidence="1" id="KW-0472">Membrane</keyword>
<reference evidence="2 3" key="1">
    <citation type="submission" date="2024-02" db="EMBL/GenBank/DDBJ databases">
        <title>Herpetosiphon gulosus NBRC 112829.</title>
        <authorList>
            <person name="Ichikawa N."/>
            <person name="Katano-Makiyama Y."/>
            <person name="Hidaka K."/>
        </authorList>
    </citation>
    <scope>NUCLEOTIDE SEQUENCE [LARGE SCALE GENOMIC DNA]</scope>
    <source>
        <strain evidence="2 3">NBRC 112829</strain>
    </source>
</reference>
<evidence type="ECO:0000256" key="1">
    <source>
        <dbReference type="SAM" id="Phobius"/>
    </source>
</evidence>
<dbReference type="Proteomes" id="UP001428290">
    <property type="component" value="Unassembled WGS sequence"/>
</dbReference>
<dbReference type="EMBL" id="BAABRU010000002">
    <property type="protein sequence ID" value="GAA5526845.1"/>
    <property type="molecule type" value="Genomic_DNA"/>
</dbReference>
<keyword evidence="3" id="KW-1185">Reference proteome</keyword>
<proteinExistence type="predicted"/>
<gene>
    <name evidence="2" type="ORF">Hgul01_00625</name>
</gene>
<accession>A0ABP9WUP0</accession>
<keyword evidence="1" id="KW-0812">Transmembrane</keyword>
<name>A0ABP9WUP0_9CHLR</name>
<feature type="transmembrane region" description="Helical" evidence="1">
    <location>
        <begin position="12"/>
        <end position="32"/>
    </location>
</feature>